<sequence>MPFIIFDLEFNQDVSSLQNFDRKRSPYPFEIIQMGAIKLDLEFNTVGTFNRYVKPTFYTRINPFVTELTGITTQQLLTEEPFPKIYKAYTTFINESDSIFCTWGMSDITELFRNIDDHQLSHRFLPKRVINLQPYVSTHFNLSQKNLLRLQHAVELLHIPITYAFHNALHDAFYTAEIFKKVYNSSIQPKPYDPSHRAIRPKQRKRVIDIDKLLQQFEKIYARKITEEEQEMIKLAYKMGRTNQFLKNV</sequence>
<evidence type="ECO:0000259" key="4">
    <source>
        <dbReference type="SMART" id="SM00479"/>
    </source>
</evidence>
<dbReference type="InterPro" id="IPR012337">
    <property type="entry name" value="RNaseH-like_sf"/>
</dbReference>
<dbReference type="AlphaFoldDB" id="W0E9M0"/>
<feature type="domain" description="Exonuclease" evidence="4">
    <location>
        <begin position="2"/>
        <end position="188"/>
    </location>
</feature>
<keyword evidence="6" id="KW-1185">Reference proteome</keyword>
<dbReference type="STRING" id="871968.DESME_03390"/>
<accession>W0E9M0</accession>
<dbReference type="KEGG" id="dmt:DESME_03390"/>
<dbReference type="OrthoDB" id="159416at2"/>
<evidence type="ECO:0000256" key="1">
    <source>
        <dbReference type="ARBA" id="ARBA00022722"/>
    </source>
</evidence>
<reference evidence="5 6" key="1">
    <citation type="submission" date="2013-12" db="EMBL/GenBank/DDBJ databases">
        <authorList>
            <consortium name="DOE Joint Genome Institute"/>
            <person name="Smidt H."/>
            <person name="Huntemann M."/>
            <person name="Han J."/>
            <person name="Chen A."/>
            <person name="Kyrpides N."/>
            <person name="Mavromatis K."/>
            <person name="Markowitz V."/>
            <person name="Palaniappan K."/>
            <person name="Ivanova N."/>
            <person name="Schaumberg A."/>
            <person name="Pati A."/>
            <person name="Liolios K."/>
            <person name="Nordberg H.P."/>
            <person name="Cantor M.N."/>
            <person name="Hua S.X."/>
            <person name="Woyke T."/>
        </authorList>
    </citation>
    <scope>NUCLEOTIDE SEQUENCE [LARGE SCALE GENOMIC DNA]</scope>
    <source>
        <strain evidence="6">DSM 15288</strain>
    </source>
</reference>
<dbReference type="RefSeq" id="WP_006715298.1">
    <property type="nucleotide sequence ID" value="NZ_CP007032.1"/>
</dbReference>
<evidence type="ECO:0000256" key="2">
    <source>
        <dbReference type="ARBA" id="ARBA00022801"/>
    </source>
</evidence>
<keyword evidence="3" id="KW-0269">Exonuclease</keyword>
<dbReference type="Gene3D" id="3.30.420.10">
    <property type="entry name" value="Ribonuclease H-like superfamily/Ribonuclease H"/>
    <property type="match status" value="1"/>
</dbReference>
<dbReference type="Proteomes" id="UP000010847">
    <property type="component" value="Chromosome"/>
</dbReference>
<organism evidence="5 6">
    <name type="scientific">Desulfitobacterium metallireducens DSM 15288</name>
    <dbReference type="NCBI Taxonomy" id="871968"/>
    <lineage>
        <taxon>Bacteria</taxon>
        <taxon>Bacillati</taxon>
        <taxon>Bacillota</taxon>
        <taxon>Clostridia</taxon>
        <taxon>Eubacteriales</taxon>
        <taxon>Desulfitobacteriaceae</taxon>
        <taxon>Desulfitobacterium</taxon>
    </lineage>
</organism>
<dbReference type="PANTHER" id="PTHR23044">
    <property type="entry name" value="3'-5' EXONUCLEASE ERI1-RELATED"/>
    <property type="match status" value="1"/>
</dbReference>
<dbReference type="SUPFAM" id="SSF53098">
    <property type="entry name" value="Ribonuclease H-like"/>
    <property type="match status" value="1"/>
</dbReference>
<evidence type="ECO:0000313" key="6">
    <source>
        <dbReference type="Proteomes" id="UP000010847"/>
    </source>
</evidence>
<proteinExistence type="predicted"/>
<dbReference type="GO" id="GO:0000175">
    <property type="term" value="F:3'-5'-RNA exonuclease activity"/>
    <property type="evidence" value="ECO:0007669"/>
    <property type="project" value="InterPro"/>
</dbReference>
<dbReference type="EMBL" id="CP007032">
    <property type="protein sequence ID" value="AHF06203.1"/>
    <property type="molecule type" value="Genomic_DNA"/>
</dbReference>
<dbReference type="PANTHER" id="PTHR23044:SF61">
    <property type="entry name" value="3'-5' EXORIBONUCLEASE 1-RELATED"/>
    <property type="match status" value="1"/>
</dbReference>
<dbReference type="CDD" id="cd06133">
    <property type="entry name" value="ERI-1_3'hExo_like"/>
    <property type="match status" value="1"/>
</dbReference>
<dbReference type="HOGENOM" id="CLU_037266_3_1_9"/>
<keyword evidence="2" id="KW-0378">Hydrolase</keyword>
<dbReference type="InterPro" id="IPR051274">
    <property type="entry name" value="3-5_Exoribonuclease"/>
</dbReference>
<protein>
    <submittedName>
        <fullName evidence="5">DNA polymerase III</fullName>
    </submittedName>
</protein>
<dbReference type="eggNOG" id="COG5018">
    <property type="taxonomic scope" value="Bacteria"/>
</dbReference>
<name>W0E9M0_9FIRM</name>
<evidence type="ECO:0000256" key="3">
    <source>
        <dbReference type="ARBA" id="ARBA00022839"/>
    </source>
</evidence>
<dbReference type="InterPro" id="IPR047201">
    <property type="entry name" value="ERI-1_3'hExo-like"/>
</dbReference>
<dbReference type="Pfam" id="PF00929">
    <property type="entry name" value="RNase_T"/>
    <property type="match status" value="1"/>
</dbReference>
<evidence type="ECO:0000313" key="5">
    <source>
        <dbReference type="EMBL" id="AHF06203.1"/>
    </source>
</evidence>
<dbReference type="InterPro" id="IPR036397">
    <property type="entry name" value="RNaseH_sf"/>
</dbReference>
<dbReference type="SMART" id="SM00479">
    <property type="entry name" value="EXOIII"/>
    <property type="match status" value="1"/>
</dbReference>
<keyword evidence="1" id="KW-0540">Nuclease</keyword>
<dbReference type="InterPro" id="IPR013520">
    <property type="entry name" value="Ribonucl_H"/>
</dbReference>
<gene>
    <name evidence="5" type="ORF">DESME_03390</name>
</gene>
<dbReference type="GO" id="GO:0003676">
    <property type="term" value="F:nucleic acid binding"/>
    <property type="evidence" value="ECO:0007669"/>
    <property type="project" value="InterPro"/>
</dbReference>